<name>A0A7W4UGB1_9CELL</name>
<feature type="region of interest" description="Disordered" evidence="1">
    <location>
        <begin position="1"/>
        <end position="27"/>
    </location>
</feature>
<sequence>MDGATRTESTTDERTPELTSQRTDELSHDLTESILAPDEVGRLDPADETRPLVRHGSDLLDLVAGGVPFAVAHDVRASAPRPAQPTGD</sequence>
<organism evidence="2 3">
    <name type="scientific">Cellulomonas cellasea</name>
    <dbReference type="NCBI Taxonomy" id="43670"/>
    <lineage>
        <taxon>Bacteria</taxon>
        <taxon>Bacillati</taxon>
        <taxon>Actinomycetota</taxon>
        <taxon>Actinomycetes</taxon>
        <taxon>Micrococcales</taxon>
        <taxon>Cellulomonadaceae</taxon>
        <taxon>Cellulomonas</taxon>
    </lineage>
</organism>
<dbReference type="AlphaFoldDB" id="A0A7W4UGB1"/>
<gene>
    <name evidence="2" type="ORF">FHR80_002549</name>
</gene>
<accession>A0A7W4UGB1</accession>
<reference evidence="2 3" key="1">
    <citation type="submission" date="2020-08" db="EMBL/GenBank/DDBJ databases">
        <title>The Agave Microbiome: Exploring the role of microbial communities in plant adaptations to desert environments.</title>
        <authorList>
            <person name="Partida-Martinez L.P."/>
        </authorList>
    </citation>
    <scope>NUCLEOTIDE SEQUENCE [LARGE SCALE GENOMIC DNA]</scope>
    <source>
        <strain evidence="2 3">RAS26</strain>
    </source>
</reference>
<feature type="compositionally biased region" description="Basic and acidic residues" evidence="1">
    <location>
        <begin position="9"/>
        <end position="27"/>
    </location>
</feature>
<dbReference type="Proteomes" id="UP000518206">
    <property type="component" value="Unassembled WGS sequence"/>
</dbReference>
<evidence type="ECO:0000313" key="2">
    <source>
        <dbReference type="EMBL" id="MBB2923624.1"/>
    </source>
</evidence>
<evidence type="ECO:0000313" key="3">
    <source>
        <dbReference type="Proteomes" id="UP000518206"/>
    </source>
</evidence>
<dbReference type="RefSeq" id="WP_183296435.1">
    <property type="nucleotide sequence ID" value="NZ_JACHVX010000003.1"/>
</dbReference>
<dbReference type="EMBL" id="JACHVX010000003">
    <property type="protein sequence ID" value="MBB2923624.1"/>
    <property type="molecule type" value="Genomic_DNA"/>
</dbReference>
<evidence type="ECO:0000256" key="1">
    <source>
        <dbReference type="SAM" id="MobiDB-lite"/>
    </source>
</evidence>
<proteinExistence type="predicted"/>
<comment type="caution">
    <text evidence="2">The sequence shown here is derived from an EMBL/GenBank/DDBJ whole genome shotgun (WGS) entry which is preliminary data.</text>
</comment>
<protein>
    <submittedName>
        <fullName evidence="2">Uncharacterized protein</fullName>
    </submittedName>
</protein>
<reference evidence="2 3" key="2">
    <citation type="submission" date="2020-08" db="EMBL/GenBank/DDBJ databases">
        <authorList>
            <person name="Partida-Martinez L."/>
            <person name="Huntemann M."/>
            <person name="Clum A."/>
            <person name="Wang J."/>
            <person name="Palaniappan K."/>
            <person name="Ritter S."/>
            <person name="Chen I.-M."/>
            <person name="Stamatis D."/>
            <person name="Reddy T."/>
            <person name="O'Malley R."/>
            <person name="Daum C."/>
            <person name="Shapiro N."/>
            <person name="Ivanova N."/>
            <person name="Kyrpides N."/>
            <person name="Woyke T."/>
        </authorList>
    </citation>
    <scope>NUCLEOTIDE SEQUENCE [LARGE SCALE GENOMIC DNA]</scope>
    <source>
        <strain evidence="2 3">RAS26</strain>
    </source>
</reference>